<feature type="compositionally biased region" description="Low complexity" evidence="1">
    <location>
        <begin position="102"/>
        <end position="114"/>
    </location>
</feature>
<dbReference type="Proteomes" id="UP000450012">
    <property type="component" value="Unassembled WGS sequence"/>
</dbReference>
<protein>
    <recommendedName>
        <fullName evidence="5">DUF4232 domain-containing protein</fullName>
    </recommendedName>
</protein>
<keyword evidence="4" id="KW-1185">Reference proteome</keyword>
<keyword evidence="2" id="KW-0732">Signal</keyword>
<feature type="chain" id="PRO_5031435811" description="DUF4232 domain-containing protein" evidence="2">
    <location>
        <begin position="17"/>
        <end position="163"/>
    </location>
</feature>
<feature type="region of interest" description="Disordered" evidence="1">
    <location>
        <begin position="98"/>
        <end position="120"/>
    </location>
</feature>
<evidence type="ECO:0000313" key="3">
    <source>
        <dbReference type="EMBL" id="MYM69949.1"/>
    </source>
</evidence>
<accession>A0A7X4GVJ9</accession>
<dbReference type="RefSeq" id="WP_161016442.1">
    <property type="nucleotide sequence ID" value="NZ_WWCK01000007.1"/>
</dbReference>
<organism evidence="3 4">
    <name type="scientific">Duganella rivi</name>
    <dbReference type="NCBI Taxonomy" id="2666083"/>
    <lineage>
        <taxon>Bacteria</taxon>
        <taxon>Pseudomonadati</taxon>
        <taxon>Pseudomonadota</taxon>
        <taxon>Betaproteobacteria</taxon>
        <taxon>Burkholderiales</taxon>
        <taxon>Oxalobacteraceae</taxon>
        <taxon>Telluria group</taxon>
        <taxon>Duganella</taxon>
    </lineage>
</organism>
<evidence type="ECO:0008006" key="5">
    <source>
        <dbReference type="Google" id="ProtNLM"/>
    </source>
</evidence>
<reference evidence="3 4" key="1">
    <citation type="submission" date="2019-12" db="EMBL/GenBank/DDBJ databases">
        <title>Novel species isolated from a subtropical stream in China.</title>
        <authorList>
            <person name="Lu H."/>
        </authorList>
    </citation>
    <scope>NUCLEOTIDE SEQUENCE [LARGE SCALE GENOMIC DNA]</scope>
    <source>
        <strain evidence="3 4">FT55W</strain>
    </source>
</reference>
<gene>
    <name evidence="3" type="ORF">GTP45_24315</name>
</gene>
<proteinExistence type="predicted"/>
<evidence type="ECO:0000256" key="1">
    <source>
        <dbReference type="SAM" id="MobiDB-lite"/>
    </source>
</evidence>
<evidence type="ECO:0000313" key="4">
    <source>
        <dbReference type="Proteomes" id="UP000450012"/>
    </source>
</evidence>
<dbReference type="AlphaFoldDB" id="A0A7X4GVJ9"/>
<sequence>MRGLSLLILLALSACAAPPVAKLSASSSEQFNTSSDSSKLNIESKAISIYLAPCASDVCGTVVIAPGASFRFVHPMVSVTDLQHKPRTSLMVDASDSEIDLSSDGNSQSSGWSLQAKTPRPGKRQNFIVHLAGATAGGLVLQLPDVELNGKQARLPAVTLTSH</sequence>
<dbReference type="EMBL" id="WWCK01000007">
    <property type="protein sequence ID" value="MYM69949.1"/>
    <property type="molecule type" value="Genomic_DNA"/>
</dbReference>
<name>A0A7X4GVJ9_9BURK</name>
<comment type="caution">
    <text evidence="3">The sequence shown here is derived from an EMBL/GenBank/DDBJ whole genome shotgun (WGS) entry which is preliminary data.</text>
</comment>
<dbReference type="PROSITE" id="PS51257">
    <property type="entry name" value="PROKAR_LIPOPROTEIN"/>
    <property type="match status" value="1"/>
</dbReference>
<evidence type="ECO:0000256" key="2">
    <source>
        <dbReference type="SAM" id="SignalP"/>
    </source>
</evidence>
<feature type="signal peptide" evidence="2">
    <location>
        <begin position="1"/>
        <end position="16"/>
    </location>
</feature>